<proteinExistence type="predicted"/>
<sequence length="76" mass="8261">MCHRQVQCARHGCGHDEPIGGDAKVDCQSSQCRYSAAHPRGCPICPSTCVQYMGRAQTIVVRSGDPLCFHCARQNA</sequence>
<dbReference type="AlphaFoldDB" id="A0A0D0AQ33"/>
<dbReference type="HOGENOM" id="CLU_180191_3_0_1"/>
<evidence type="ECO:0000313" key="2">
    <source>
        <dbReference type="Proteomes" id="UP000054485"/>
    </source>
</evidence>
<dbReference type="OrthoDB" id="2816594at2759"/>
<dbReference type="Proteomes" id="UP000054485">
    <property type="component" value="Unassembled WGS sequence"/>
</dbReference>
<organism evidence="1 2">
    <name type="scientific">Suillus luteus UH-Slu-Lm8-n1</name>
    <dbReference type="NCBI Taxonomy" id="930992"/>
    <lineage>
        <taxon>Eukaryota</taxon>
        <taxon>Fungi</taxon>
        <taxon>Dikarya</taxon>
        <taxon>Basidiomycota</taxon>
        <taxon>Agaricomycotina</taxon>
        <taxon>Agaricomycetes</taxon>
        <taxon>Agaricomycetidae</taxon>
        <taxon>Boletales</taxon>
        <taxon>Suillineae</taxon>
        <taxon>Suillaceae</taxon>
        <taxon>Suillus</taxon>
    </lineage>
</organism>
<keyword evidence="2" id="KW-1185">Reference proteome</keyword>
<dbReference type="EMBL" id="KN835530">
    <property type="protein sequence ID" value="KIK36427.1"/>
    <property type="molecule type" value="Genomic_DNA"/>
</dbReference>
<evidence type="ECO:0000313" key="1">
    <source>
        <dbReference type="EMBL" id="KIK36427.1"/>
    </source>
</evidence>
<accession>A0A0D0AQ33</accession>
<reference evidence="2" key="2">
    <citation type="submission" date="2015-01" db="EMBL/GenBank/DDBJ databases">
        <title>Evolutionary Origins and Diversification of the Mycorrhizal Mutualists.</title>
        <authorList>
            <consortium name="DOE Joint Genome Institute"/>
            <consortium name="Mycorrhizal Genomics Consortium"/>
            <person name="Kohler A."/>
            <person name="Kuo A."/>
            <person name="Nagy L.G."/>
            <person name="Floudas D."/>
            <person name="Copeland A."/>
            <person name="Barry K.W."/>
            <person name="Cichocki N."/>
            <person name="Veneault-Fourrey C."/>
            <person name="LaButti K."/>
            <person name="Lindquist E.A."/>
            <person name="Lipzen A."/>
            <person name="Lundell T."/>
            <person name="Morin E."/>
            <person name="Murat C."/>
            <person name="Riley R."/>
            <person name="Ohm R."/>
            <person name="Sun H."/>
            <person name="Tunlid A."/>
            <person name="Henrissat B."/>
            <person name="Grigoriev I.V."/>
            <person name="Hibbett D.S."/>
            <person name="Martin F."/>
        </authorList>
    </citation>
    <scope>NUCLEOTIDE SEQUENCE [LARGE SCALE GENOMIC DNA]</scope>
    <source>
        <strain evidence="2">UH-Slu-Lm8-n1</strain>
    </source>
</reference>
<protein>
    <submittedName>
        <fullName evidence="1">Uncharacterized protein</fullName>
    </submittedName>
</protein>
<name>A0A0D0AQ33_9AGAM</name>
<gene>
    <name evidence="1" type="ORF">CY34DRAFT_94389</name>
</gene>
<dbReference type="InParanoid" id="A0A0D0AQ33"/>
<reference evidence="1 2" key="1">
    <citation type="submission" date="2014-04" db="EMBL/GenBank/DDBJ databases">
        <authorList>
            <consortium name="DOE Joint Genome Institute"/>
            <person name="Kuo A."/>
            <person name="Ruytinx J."/>
            <person name="Rineau F."/>
            <person name="Colpaert J."/>
            <person name="Kohler A."/>
            <person name="Nagy L.G."/>
            <person name="Floudas D."/>
            <person name="Copeland A."/>
            <person name="Barry K.W."/>
            <person name="Cichocki N."/>
            <person name="Veneault-Fourrey C."/>
            <person name="LaButti K."/>
            <person name="Lindquist E.A."/>
            <person name="Lipzen A."/>
            <person name="Lundell T."/>
            <person name="Morin E."/>
            <person name="Murat C."/>
            <person name="Sun H."/>
            <person name="Tunlid A."/>
            <person name="Henrissat B."/>
            <person name="Grigoriev I.V."/>
            <person name="Hibbett D.S."/>
            <person name="Martin F."/>
            <person name="Nordberg H.P."/>
            <person name="Cantor M.N."/>
            <person name="Hua S.X."/>
        </authorList>
    </citation>
    <scope>NUCLEOTIDE SEQUENCE [LARGE SCALE GENOMIC DNA]</scope>
    <source>
        <strain evidence="1 2">UH-Slu-Lm8-n1</strain>
    </source>
</reference>